<evidence type="ECO:0000313" key="3">
    <source>
        <dbReference type="Proteomes" id="UP000184267"/>
    </source>
</evidence>
<feature type="chain" id="PRO_5012408847" description="Plastocyanin-like domain-containing protein" evidence="1">
    <location>
        <begin position="23"/>
        <end position="240"/>
    </location>
</feature>
<dbReference type="Proteomes" id="UP000184267">
    <property type="component" value="Unassembled WGS sequence"/>
</dbReference>
<dbReference type="AlphaFoldDB" id="A0A1M2VRP7"/>
<gene>
    <name evidence="2" type="ORF">TRAPUB_13267</name>
</gene>
<organism evidence="2 3">
    <name type="scientific">Trametes pubescens</name>
    <name type="common">White-rot fungus</name>
    <dbReference type="NCBI Taxonomy" id="154538"/>
    <lineage>
        <taxon>Eukaryota</taxon>
        <taxon>Fungi</taxon>
        <taxon>Dikarya</taxon>
        <taxon>Basidiomycota</taxon>
        <taxon>Agaricomycotina</taxon>
        <taxon>Agaricomycetes</taxon>
        <taxon>Polyporales</taxon>
        <taxon>Polyporaceae</taxon>
        <taxon>Trametes</taxon>
    </lineage>
</organism>
<accession>A0A1M2VRP7</accession>
<keyword evidence="3" id="KW-1185">Reference proteome</keyword>
<protein>
    <recommendedName>
        <fullName evidence="4">Plastocyanin-like domain-containing protein</fullName>
    </recommendedName>
</protein>
<reference evidence="2 3" key="1">
    <citation type="submission" date="2016-10" db="EMBL/GenBank/DDBJ databases">
        <title>Genome sequence of the basidiomycete white-rot fungus Trametes pubescens.</title>
        <authorList>
            <person name="Makela M.R."/>
            <person name="Granchi Z."/>
            <person name="Peng M."/>
            <person name="De Vries R.P."/>
            <person name="Grigoriev I."/>
            <person name="Riley R."/>
            <person name="Hilden K."/>
        </authorList>
    </citation>
    <scope>NUCLEOTIDE SEQUENCE [LARGE SCALE GENOMIC DNA]</scope>
    <source>
        <strain evidence="2 3">FBCC735</strain>
    </source>
</reference>
<evidence type="ECO:0008006" key="4">
    <source>
        <dbReference type="Google" id="ProtNLM"/>
    </source>
</evidence>
<proteinExistence type="predicted"/>
<sequence>MTFTALLLAIAAYLAPLLLVSGMPSFDGVTSWSTMNTLVPGMSQLQGLGPTAAAGEVNSVPFYMSIAAPRGTHLELHPAPARSRTRHAHARRSPALAGLPGNVTIYRNKAPPLFYIHQNQLWHYHNESTILPVNVQNSTRAAGLPLQMVADPQPGGVPGGRWRWQGTMLFYENGPQNNQGLFYACQDVNGLNGLFLFLQWCVASPENSGVCADSMMGSSPPPAGCTPFTIHSFSSSRMTD</sequence>
<evidence type="ECO:0000256" key="1">
    <source>
        <dbReference type="SAM" id="SignalP"/>
    </source>
</evidence>
<keyword evidence="1" id="KW-0732">Signal</keyword>
<comment type="caution">
    <text evidence="2">The sequence shown here is derived from an EMBL/GenBank/DDBJ whole genome shotgun (WGS) entry which is preliminary data.</text>
</comment>
<dbReference type="EMBL" id="MNAD01000803">
    <property type="protein sequence ID" value="OJT10162.1"/>
    <property type="molecule type" value="Genomic_DNA"/>
</dbReference>
<evidence type="ECO:0000313" key="2">
    <source>
        <dbReference type="EMBL" id="OJT10162.1"/>
    </source>
</evidence>
<dbReference type="OrthoDB" id="3229881at2759"/>
<feature type="signal peptide" evidence="1">
    <location>
        <begin position="1"/>
        <end position="22"/>
    </location>
</feature>
<name>A0A1M2VRP7_TRAPU</name>